<reference evidence="7 8" key="1">
    <citation type="submission" date="2022-05" db="EMBL/GenBank/DDBJ databases">
        <title>Microbulbifer sp. nov., isolated from sponge.</title>
        <authorList>
            <person name="Gao L."/>
        </authorList>
    </citation>
    <scope>NUCLEOTIDE SEQUENCE [LARGE SCALE GENOMIC DNA]</scope>
    <source>
        <strain evidence="7 8">MI-G</strain>
    </source>
</reference>
<dbReference type="Gene3D" id="2.120.10.30">
    <property type="entry name" value="TolB, C-terminal domain"/>
    <property type="match status" value="2"/>
</dbReference>
<keyword evidence="2" id="KW-0378">Hydrolase</keyword>
<evidence type="ECO:0000256" key="3">
    <source>
        <dbReference type="ARBA" id="ARBA00022825"/>
    </source>
</evidence>
<organism evidence="7 8">
    <name type="scientific">Microbulbifer spongiae</name>
    <dbReference type="NCBI Taxonomy" id="2944933"/>
    <lineage>
        <taxon>Bacteria</taxon>
        <taxon>Pseudomonadati</taxon>
        <taxon>Pseudomonadota</taxon>
        <taxon>Gammaproteobacteria</taxon>
        <taxon>Cellvibrionales</taxon>
        <taxon>Microbulbiferaceae</taxon>
        <taxon>Microbulbifer</taxon>
    </lineage>
</organism>
<evidence type="ECO:0000256" key="2">
    <source>
        <dbReference type="ARBA" id="ARBA00022801"/>
    </source>
</evidence>
<proteinExistence type="predicted"/>
<dbReference type="InterPro" id="IPR029058">
    <property type="entry name" value="AB_hydrolase_fold"/>
</dbReference>
<feature type="domain" description="Peptidase S9 prolyl oligopeptidase catalytic" evidence="5">
    <location>
        <begin position="445"/>
        <end position="654"/>
    </location>
</feature>
<dbReference type="InterPro" id="IPR001375">
    <property type="entry name" value="Peptidase_S9_cat"/>
</dbReference>
<evidence type="ECO:0000259" key="6">
    <source>
        <dbReference type="Pfam" id="PF02897"/>
    </source>
</evidence>
<dbReference type="Gene3D" id="3.40.50.1820">
    <property type="entry name" value="alpha/beta hydrolase"/>
    <property type="match status" value="1"/>
</dbReference>
<keyword evidence="1" id="KW-0645">Protease</keyword>
<evidence type="ECO:0000256" key="1">
    <source>
        <dbReference type="ARBA" id="ARBA00022670"/>
    </source>
</evidence>
<feature type="domain" description="Peptidase S9A N-terminal" evidence="6">
    <location>
        <begin position="102"/>
        <end position="362"/>
    </location>
</feature>
<keyword evidence="3" id="KW-0720">Serine protease</keyword>
<evidence type="ECO:0000256" key="4">
    <source>
        <dbReference type="SAM" id="SignalP"/>
    </source>
</evidence>
<dbReference type="PANTHER" id="PTHR42776">
    <property type="entry name" value="SERINE PEPTIDASE S9 FAMILY MEMBER"/>
    <property type="match status" value="1"/>
</dbReference>
<sequence length="668" mass="73881">MYQWRSLITAVLLGASGLASAVESRTENNGQLLLEDVPSIPQSIVDRLNRYQNVRSASFRGWDMEGIGLFVSTRFGEVNQLHKVERAGGARRQLTFFEEPISTVATRPEHRQLAFTMDAGGNEYAQIFLFDIGSGKHKMMTDGESRNGALLWNKQGSALAYQSTRRNGSANDIWLSTFDGDTQKDRLIVKAEDGSWWGPAGFSQSGNQLLVLQYLSSTRSLAHLLDLDSGALTLVAGGGEDDSRNFPAGFSHDDRSVYLISDRGGEFTQLIRKDLASGDEKVISADIPWDISNFVLSKDGRRGAFTANENGLSALYLYDPRDDRYSRVDALPIGVIGGIEFTPRGDKLALSLNTPKTPTDTFVLALGRHPLSSGNLTRWTYSEVGGLNTGKFVEPELVHYPTFDTVDSKAREIPAFVYRPRGAEGPVPVIISIHGGPEGQYRPVFSSTYQLWLEALGAAVIAPNVRGSAGYGKSYLAMDNGYKREDSVKDIGALLDWIATQPDLDAERVAVFGGSYGGYMVLAAGMHYSDRLKAAVDIVGISNFVTFLTNTKSYRRDLRRVEYGDERDPQMRAFLENISPNNNVEKIQVPMFVVQGQNDPRVPVTEAEQIVAALRENGNEVWYMNALNEGHGYRKKENRDAFTQATALFFATYLLKEEQKKNLAQSRP</sequence>
<accession>A0ABY9E9K7</accession>
<dbReference type="InterPro" id="IPR023302">
    <property type="entry name" value="Pept_S9A_N"/>
</dbReference>
<keyword evidence="8" id="KW-1185">Reference proteome</keyword>
<feature type="chain" id="PRO_5046566409" evidence="4">
    <location>
        <begin position="22"/>
        <end position="668"/>
    </location>
</feature>
<dbReference type="PANTHER" id="PTHR42776:SF27">
    <property type="entry name" value="DIPEPTIDYL PEPTIDASE FAMILY MEMBER 6"/>
    <property type="match status" value="1"/>
</dbReference>
<evidence type="ECO:0000259" key="5">
    <source>
        <dbReference type="Pfam" id="PF00326"/>
    </source>
</evidence>
<dbReference type="Pfam" id="PF02897">
    <property type="entry name" value="Peptidase_S9_N"/>
    <property type="match status" value="1"/>
</dbReference>
<dbReference type="InterPro" id="IPR002470">
    <property type="entry name" value="Peptidase_S9A"/>
</dbReference>
<evidence type="ECO:0000313" key="8">
    <source>
        <dbReference type="Proteomes" id="UP001321520"/>
    </source>
</evidence>
<evidence type="ECO:0000313" key="7">
    <source>
        <dbReference type="EMBL" id="WKD49710.1"/>
    </source>
</evidence>
<dbReference type="InterPro" id="IPR011042">
    <property type="entry name" value="6-blade_b-propeller_TolB-like"/>
</dbReference>
<gene>
    <name evidence="7" type="ORF">M8T91_17745</name>
</gene>
<dbReference type="SUPFAM" id="SSF53474">
    <property type="entry name" value="alpha/beta-Hydrolases"/>
    <property type="match status" value="1"/>
</dbReference>
<feature type="signal peptide" evidence="4">
    <location>
        <begin position="1"/>
        <end position="21"/>
    </location>
</feature>
<dbReference type="EMBL" id="CP098023">
    <property type="protein sequence ID" value="WKD49710.1"/>
    <property type="molecule type" value="Genomic_DNA"/>
</dbReference>
<name>A0ABY9E9K7_9GAMM</name>
<dbReference type="RefSeq" id="WP_301415561.1">
    <property type="nucleotide sequence ID" value="NZ_CP098023.1"/>
</dbReference>
<dbReference type="Pfam" id="PF00326">
    <property type="entry name" value="Peptidase_S9"/>
    <property type="match status" value="1"/>
</dbReference>
<keyword evidence="4" id="KW-0732">Signal</keyword>
<protein>
    <submittedName>
        <fullName evidence="7">S9 family peptidase</fullName>
    </submittedName>
</protein>
<dbReference type="SUPFAM" id="SSF82171">
    <property type="entry name" value="DPP6 N-terminal domain-like"/>
    <property type="match status" value="1"/>
</dbReference>
<dbReference type="PRINTS" id="PR00862">
    <property type="entry name" value="PROLIGOPTASE"/>
</dbReference>
<dbReference type="Proteomes" id="UP001321520">
    <property type="component" value="Chromosome"/>
</dbReference>